<protein>
    <submittedName>
        <fullName evidence="1">Uncharacterized protein</fullName>
    </submittedName>
</protein>
<comment type="caution">
    <text evidence="1">The sequence shown here is derived from an EMBL/GenBank/DDBJ whole genome shotgun (WGS) entry which is preliminary data.</text>
</comment>
<sequence>MSTDLSPVLAATARWLNRSYPSSGGAFDRVLAETQAQQAVTVAARLRYSTEMDATLVALAGPGGSARLDRLAGVETLSDDEYAWRTWVDEVLASWACCLLADPDLATEAVAATEHGTGMPAEFRRLTDPGTRERAATPLLRHPDLLHPVAELHREQLLGLLGVEGAAAA</sequence>
<evidence type="ECO:0000313" key="2">
    <source>
        <dbReference type="Proteomes" id="UP000569329"/>
    </source>
</evidence>
<dbReference type="RefSeq" id="WP_182544138.1">
    <property type="nucleotide sequence ID" value="NZ_JACGWZ010000002.1"/>
</dbReference>
<dbReference type="EMBL" id="JACGWZ010000002">
    <property type="protein sequence ID" value="MBA8824965.1"/>
    <property type="molecule type" value="Genomic_DNA"/>
</dbReference>
<reference evidence="1 2" key="1">
    <citation type="submission" date="2020-07" db="EMBL/GenBank/DDBJ databases">
        <title>Sequencing the genomes of 1000 actinobacteria strains.</title>
        <authorList>
            <person name="Klenk H.-P."/>
        </authorList>
    </citation>
    <scope>NUCLEOTIDE SEQUENCE [LARGE SCALE GENOMIC DNA]</scope>
    <source>
        <strain evidence="1 2">DSM 45975</strain>
    </source>
</reference>
<gene>
    <name evidence="1" type="ORF">FHX42_002312</name>
</gene>
<evidence type="ECO:0000313" key="1">
    <source>
        <dbReference type="EMBL" id="MBA8824965.1"/>
    </source>
</evidence>
<organism evidence="1 2">
    <name type="scientific">Halosaccharopolyspora lacisalsi</name>
    <dbReference type="NCBI Taxonomy" id="1000566"/>
    <lineage>
        <taxon>Bacteria</taxon>
        <taxon>Bacillati</taxon>
        <taxon>Actinomycetota</taxon>
        <taxon>Actinomycetes</taxon>
        <taxon>Pseudonocardiales</taxon>
        <taxon>Pseudonocardiaceae</taxon>
        <taxon>Halosaccharopolyspora</taxon>
    </lineage>
</organism>
<keyword evidence="2" id="KW-1185">Reference proteome</keyword>
<name>A0A839DZW9_9PSEU</name>
<dbReference type="AlphaFoldDB" id="A0A839DZW9"/>
<accession>A0A839DZW9</accession>
<proteinExistence type="predicted"/>
<dbReference type="Proteomes" id="UP000569329">
    <property type="component" value="Unassembled WGS sequence"/>
</dbReference>